<evidence type="ECO:0000313" key="1">
    <source>
        <dbReference type="EMBL" id="RJF70957.1"/>
    </source>
</evidence>
<sequence>MSRLRPIALAGLAGILAAGALAVVGPVLQGEADAADPPVAGKATLRPVSDFARIGDKDARAVALFEEAGKVITSPRCMNCHPAGDRPTQTNTMRPHEPLVVRGPAGHGPAGGMTCATCHHAANFDPAGVPGHPKWGLAPIEMAWQGKTLGQICTQIKDRTRNGDMDMAKLVHHMAEDDLVGWGWHPGAGRTPAPGTQKEFGELIKAWVDAGAACPKG</sequence>
<accession>A0A418V4H7</accession>
<name>A0A418V4H7_RHOPL</name>
<gene>
    <name evidence="1" type="ORF">D4Q52_15125</name>
</gene>
<proteinExistence type="predicted"/>
<dbReference type="OrthoDB" id="656942at2"/>
<dbReference type="AlphaFoldDB" id="A0A418V4H7"/>
<evidence type="ECO:0000313" key="2">
    <source>
        <dbReference type="Proteomes" id="UP000285523"/>
    </source>
</evidence>
<organism evidence="1 2">
    <name type="scientific">Rhodopseudomonas palustris</name>
    <dbReference type="NCBI Taxonomy" id="1076"/>
    <lineage>
        <taxon>Bacteria</taxon>
        <taxon>Pseudomonadati</taxon>
        <taxon>Pseudomonadota</taxon>
        <taxon>Alphaproteobacteria</taxon>
        <taxon>Hyphomicrobiales</taxon>
        <taxon>Nitrobacteraceae</taxon>
        <taxon>Rhodopseudomonas</taxon>
    </lineage>
</organism>
<protein>
    <submittedName>
        <fullName evidence="1">Isoquinoline 1-oxidoreductase subunit</fullName>
    </submittedName>
</protein>
<dbReference type="InterPro" id="IPR036280">
    <property type="entry name" value="Multihaem_cyt_sf"/>
</dbReference>
<dbReference type="Proteomes" id="UP000285523">
    <property type="component" value="Unassembled WGS sequence"/>
</dbReference>
<comment type="caution">
    <text evidence="1">The sequence shown here is derived from an EMBL/GenBank/DDBJ whole genome shotgun (WGS) entry which is preliminary data.</text>
</comment>
<reference evidence="1 2" key="1">
    <citation type="submission" date="2018-09" db="EMBL/GenBank/DDBJ databases">
        <title>Draft genome sequence of Rhodopseudomonas palustris 2.1.18.</title>
        <authorList>
            <person name="Robertson S.L."/>
            <person name="Meyer T.E."/>
            <person name="Kyndt J.A."/>
        </authorList>
    </citation>
    <scope>NUCLEOTIDE SEQUENCE [LARGE SCALE GENOMIC DNA]</scope>
    <source>
        <strain evidence="1 2">2.1.18</strain>
    </source>
</reference>
<dbReference type="SUPFAM" id="SSF48695">
    <property type="entry name" value="Multiheme cytochromes"/>
    <property type="match status" value="1"/>
</dbReference>
<dbReference type="EMBL" id="QYYD01000014">
    <property type="protein sequence ID" value="RJF70957.1"/>
    <property type="molecule type" value="Genomic_DNA"/>
</dbReference>
<dbReference type="RefSeq" id="WP_119857395.1">
    <property type="nucleotide sequence ID" value="NZ_QYYD01000014.1"/>
</dbReference>